<keyword evidence="3 4" id="KW-0413">Isomerase</keyword>
<comment type="function">
    <text evidence="4">PPIases accelerate the folding of proteins. It catalyzes the cis-trans isomerization of proline imidic peptide bonds in oligopeptides.</text>
</comment>
<dbReference type="InterPro" id="IPR029000">
    <property type="entry name" value="Cyclophilin-like_dom_sf"/>
</dbReference>
<organism evidence="6 7">
    <name type="scientific">Reichenbachiella faecimaris</name>
    <dbReference type="NCBI Taxonomy" id="692418"/>
    <lineage>
        <taxon>Bacteria</taxon>
        <taxon>Pseudomonadati</taxon>
        <taxon>Bacteroidota</taxon>
        <taxon>Cytophagia</taxon>
        <taxon>Cytophagales</taxon>
        <taxon>Reichenbachiellaceae</taxon>
        <taxon>Reichenbachiella</taxon>
    </lineage>
</organism>
<evidence type="ECO:0000259" key="5">
    <source>
        <dbReference type="PROSITE" id="PS50072"/>
    </source>
</evidence>
<name>A0A1W2GL72_REIFA</name>
<dbReference type="RefSeq" id="WP_221407868.1">
    <property type="nucleotide sequence ID" value="NZ_FWYF01000003.1"/>
</dbReference>
<dbReference type="CDD" id="cd00317">
    <property type="entry name" value="cyclophilin"/>
    <property type="match status" value="1"/>
</dbReference>
<dbReference type="PANTHER" id="PTHR45625:SF4">
    <property type="entry name" value="PEPTIDYLPROLYL ISOMERASE DOMAIN AND WD REPEAT-CONTAINING PROTEIN 1"/>
    <property type="match status" value="1"/>
</dbReference>
<dbReference type="InterPro" id="IPR044666">
    <property type="entry name" value="Cyclophilin_A-like"/>
</dbReference>
<comment type="similarity">
    <text evidence="1 4">Belongs to the cyclophilin-type PPIase family.</text>
</comment>
<comment type="catalytic activity">
    <reaction evidence="4">
        <text>[protein]-peptidylproline (omega=180) = [protein]-peptidylproline (omega=0)</text>
        <dbReference type="Rhea" id="RHEA:16237"/>
        <dbReference type="Rhea" id="RHEA-COMP:10747"/>
        <dbReference type="Rhea" id="RHEA-COMP:10748"/>
        <dbReference type="ChEBI" id="CHEBI:83833"/>
        <dbReference type="ChEBI" id="CHEBI:83834"/>
        <dbReference type="EC" id="5.2.1.8"/>
    </reaction>
</comment>
<evidence type="ECO:0000256" key="2">
    <source>
        <dbReference type="ARBA" id="ARBA00023110"/>
    </source>
</evidence>
<evidence type="ECO:0000256" key="4">
    <source>
        <dbReference type="RuleBase" id="RU363019"/>
    </source>
</evidence>
<proteinExistence type="inferred from homology"/>
<dbReference type="Pfam" id="PF00160">
    <property type="entry name" value="Pro_isomerase"/>
    <property type="match status" value="2"/>
</dbReference>
<dbReference type="Proteomes" id="UP000192472">
    <property type="component" value="Unassembled WGS sequence"/>
</dbReference>
<dbReference type="EC" id="5.2.1.8" evidence="4"/>
<keyword evidence="2 4" id="KW-0697">Rotamase</keyword>
<evidence type="ECO:0000313" key="7">
    <source>
        <dbReference type="Proteomes" id="UP000192472"/>
    </source>
</evidence>
<dbReference type="GO" id="GO:0006457">
    <property type="term" value="P:protein folding"/>
    <property type="evidence" value="ECO:0007669"/>
    <property type="project" value="InterPro"/>
</dbReference>
<keyword evidence="7" id="KW-1185">Reference proteome</keyword>
<dbReference type="PROSITE" id="PS00170">
    <property type="entry name" value="CSA_PPIASE_1"/>
    <property type="match status" value="1"/>
</dbReference>
<dbReference type="STRING" id="692418.SAMN04488029_3202"/>
<dbReference type="GO" id="GO:0003755">
    <property type="term" value="F:peptidyl-prolyl cis-trans isomerase activity"/>
    <property type="evidence" value="ECO:0007669"/>
    <property type="project" value="UniProtKB-UniRule"/>
</dbReference>
<dbReference type="InterPro" id="IPR020892">
    <property type="entry name" value="Cyclophilin-type_PPIase_CS"/>
</dbReference>
<feature type="domain" description="PPIase cyclophilin-type" evidence="5">
    <location>
        <begin position="40"/>
        <end position="272"/>
    </location>
</feature>
<dbReference type="AlphaFoldDB" id="A0A1W2GL72"/>
<accession>A0A1W2GL72</accession>
<dbReference type="PROSITE" id="PS50072">
    <property type="entry name" value="CSA_PPIASE_2"/>
    <property type="match status" value="1"/>
</dbReference>
<evidence type="ECO:0000313" key="6">
    <source>
        <dbReference type="EMBL" id="SMD37036.1"/>
    </source>
</evidence>
<evidence type="ECO:0000256" key="1">
    <source>
        <dbReference type="ARBA" id="ARBA00007365"/>
    </source>
</evidence>
<dbReference type="PANTHER" id="PTHR45625">
    <property type="entry name" value="PEPTIDYL-PROLYL CIS-TRANS ISOMERASE-RELATED"/>
    <property type="match status" value="1"/>
</dbReference>
<dbReference type="InterPro" id="IPR002130">
    <property type="entry name" value="Cyclophilin-type_PPIase_dom"/>
</dbReference>
<sequence length="278" mass="30847">MKNIIILLAVATFFSCTKKPESMESVAESRATIEMVTDYGVIVLELYNETPKHRDNFVKLAKDGVFDSVLFHRVIENFMIQGGDPDSKNAEPGDTLGNGGLGYRVDAEFNPTLFHKKGALGAARDGNLARASSSTQFYIVQGKVFNDSLLEVAEGRINGWLKENAFKKDSANQPIVDELVRAEEEENWELYTQINDSIKTLAEDYQGSETYSIPEAQREVYKSVGGTPHLDQNYTVFGEVIKGLAVVDSIAAVQTGAFDRPVKDVRILTVRVIDKEKK</sequence>
<dbReference type="Gene3D" id="2.40.100.10">
    <property type="entry name" value="Cyclophilin-like"/>
    <property type="match status" value="1"/>
</dbReference>
<gene>
    <name evidence="6" type="ORF">SAMN04488029_3202</name>
</gene>
<reference evidence="6 7" key="1">
    <citation type="submission" date="2017-04" db="EMBL/GenBank/DDBJ databases">
        <authorList>
            <person name="Afonso C.L."/>
            <person name="Miller P.J."/>
            <person name="Scott M.A."/>
            <person name="Spackman E."/>
            <person name="Goraichik I."/>
            <person name="Dimitrov K.M."/>
            <person name="Suarez D.L."/>
            <person name="Swayne D.E."/>
        </authorList>
    </citation>
    <scope>NUCLEOTIDE SEQUENCE [LARGE SCALE GENOMIC DNA]</scope>
    <source>
        <strain evidence="6 7">DSM 26133</strain>
    </source>
</reference>
<evidence type="ECO:0000256" key="3">
    <source>
        <dbReference type="ARBA" id="ARBA00023235"/>
    </source>
</evidence>
<dbReference type="PROSITE" id="PS51257">
    <property type="entry name" value="PROKAR_LIPOPROTEIN"/>
    <property type="match status" value="1"/>
</dbReference>
<dbReference type="SUPFAM" id="SSF50891">
    <property type="entry name" value="Cyclophilin-like"/>
    <property type="match status" value="1"/>
</dbReference>
<protein>
    <recommendedName>
        <fullName evidence="4">Peptidyl-prolyl cis-trans isomerase</fullName>
        <shortName evidence="4">PPIase</shortName>
        <ecNumber evidence="4">5.2.1.8</ecNumber>
    </recommendedName>
</protein>
<dbReference type="EMBL" id="FWYF01000003">
    <property type="protein sequence ID" value="SMD37036.1"/>
    <property type="molecule type" value="Genomic_DNA"/>
</dbReference>
<dbReference type="PRINTS" id="PR00153">
    <property type="entry name" value="CSAPPISMRASE"/>
</dbReference>